<feature type="domain" description="Aldehyde dehydrogenase" evidence="3">
    <location>
        <begin position="217"/>
        <end position="673"/>
    </location>
</feature>
<dbReference type="InterPro" id="IPR016162">
    <property type="entry name" value="Ald_DH_N"/>
</dbReference>
<reference evidence="4" key="1">
    <citation type="submission" date="2023-07" db="EMBL/GenBank/DDBJ databases">
        <authorList>
            <consortium name="CYATHOMIX"/>
        </authorList>
    </citation>
    <scope>NUCLEOTIDE SEQUENCE</scope>
    <source>
        <strain evidence="4">N/A</strain>
    </source>
</reference>
<comment type="similarity">
    <text evidence="1">Belongs to the aldehyde dehydrogenase family.</text>
</comment>
<dbReference type="PROSITE" id="PS00070">
    <property type="entry name" value="ALDEHYDE_DEHYDR_CYS"/>
    <property type="match status" value="1"/>
</dbReference>
<evidence type="ECO:0000256" key="2">
    <source>
        <dbReference type="ARBA" id="ARBA00023002"/>
    </source>
</evidence>
<dbReference type="InterPro" id="IPR015590">
    <property type="entry name" value="Aldehyde_DH_dom"/>
</dbReference>
<accession>A0AA36GRB7</accession>
<protein>
    <recommendedName>
        <fullName evidence="3">Aldehyde dehydrogenase domain-containing protein</fullName>
    </recommendedName>
</protein>
<dbReference type="SUPFAM" id="SSF53720">
    <property type="entry name" value="ALDH-like"/>
    <property type="match status" value="1"/>
</dbReference>
<dbReference type="InterPro" id="IPR016163">
    <property type="entry name" value="Ald_DH_C"/>
</dbReference>
<evidence type="ECO:0000313" key="5">
    <source>
        <dbReference type="Proteomes" id="UP001176961"/>
    </source>
</evidence>
<dbReference type="GO" id="GO:0016620">
    <property type="term" value="F:oxidoreductase activity, acting on the aldehyde or oxo group of donors, NAD or NADP as acceptor"/>
    <property type="evidence" value="ECO:0007669"/>
    <property type="project" value="InterPro"/>
</dbReference>
<dbReference type="SUPFAM" id="SSF54001">
    <property type="entry name" value="Cysteine proteinases"/>
    <property type="match status" value="1"/>
</dbReference>
<name>A0AA36GRB7_CYLNA</name>
<evidence type="ECO:0000313" key="4">
    <source>
        <dbReference type="EMBL" id="CAJ0596833.1"/>
    </source>
</evidence>
<dbReference type="InterPro" id="IPR024453">
    <property type="entry name" value="Peptidase_C92"/>
</dbReference>
<dbReference type="FunFam" id="3.40.605.10:FF:000007">
    <property type="entry name" value="NAD/NADP-dependent betaine aldehyde dehydrogenase"/>
    <property type="match status" value="1"/>
</dbReference>
<dbReference type="Gene3D" id="3.90.1720.10">
    <property type="entry name" value="endopeptidase domain like (from Nostoc punctiforme)"/>
    <property type="match status" value="1"/>
</dbReference>
<dbReference type="AlphaFoldDB" id="A0AA36GRB7"/>
<dbReference type="InterPro" id="IPR016160">
    <property type="entry name" value="Ald_DH_CS_CYS"/>
</dbReference>
<dbReference type="Gene3D" id="3.40.605.10">
    <property type="entry name" value="Aldehyde Dehydrogenase, Chain A, domain 1"/>
    <property type="match status" value="1"/>
</dbReference>
<organism evidence="4 5">
    <name type="scientific">Cylicocyclus nassatus</name>
    <name type="common">Nematode worm</name>
    <dbReference type="NCBI Taxonomy" id="53992"/>
    <lineage>
        <taxon>Eukaryota</taxon>
        <taxon>Metazoa</taxon>
        <taxon>Ecdysozoa</taxon>
        <taxon>Nematoda</taxon>
        <taxon>Chromadorea</taxon>
        <taxon>Rhabditida</taxon>
        <taxon>Rhabditina</taxon>
        <taxon>Rhabditomorpha</taxon>
        <taxon>Strongyloidea</taxon>
        <taxon>Strongylidae</taxon>
        <taxon>Cylicocyclus</taxon>
    </lineage>
</organism>
<comment type="caution">
    <text evidence="4">The sequence shown here is derived from an EMBL/GenBank/DDBJ whole genome shotgun (WGS) entry which is preliminary data.</text>
</comment>
<dbReference type="Pfam" id="PF00171">
    <property type="entry name" value="Aldedh"/>
    <property type="match status" value="1"/>
</dbReference>
<dbReference type="FunFam" id="3.40.309.10:FF:000012">
    <property type="entry name" value="Betaine aldehyde dehydrogenase"/>
    <property type="match status" value="1"/>
</dbReference>
<gene>
    <name evidence="4" type="ORF">CYNAS_LOCUS8816</name>
</gene>
<proteinExistence type="inferred from homology"/>
<dbReference type="PANTHER" id="PTHR11699">
    <property type="entry name" value="ALDEHYDE DEHYDROGENASE-RELATED"/>
    <property type="match status" value="1"/>
</dbReference>
<keyword evidence="5" id="KW-1185">Reference proteome</keyword>
<dbReference type="EMBL" id="CATQJL010000223">
    <property type="protein sequence ID" value="CAJ0596833.1"/>
    <property type="molecule type" value="Genomic_DNA"/>
</dbReference>
<dbReference type="InterPro" id="IPR038765">
    <property type="entry name" value="Papain-like_cys_pep_sf"/>
</dbReference>
<dbReference type="Proteomes" id="UP001176961">
    <property type="component" value="Unassembled WGS sequence"/>
</dbReference>
<dbReference type="InterPro" id="IPR016161">
    <property type="entry name" value="Ald_DH/histidinol_DH"/>
</dbReference>
<sequence length="685" mass="74700">MNDIDLSRAEPGDLVFLAKNETSCDFERAVTDVASSPYYHVGIIARDRRIVHALPRGVLHQSLDEILADAEPDRIEIVHVNTYGTAKTKAAAYAEGKVGMPYNDIFAPDCINSDGVESYYCSQLVTEAYLDEIEFPEHKLNFKDEHGHMLDYWVQYFEERGKHIPQDEPGSHPASIRRAAQLEMRLTRHLQKYMLDAKNIVDTLHFVGGARVNLNAGQTFDVVEPRSGKVMAKCHAATADEVTNAVQTAHKTLPKWAGKTWLERGDVLRNTAELLGKHCEEIAHWECIDNGKPITEARMDVLSCIETFKYYAGAGQSLVGQHISLGNDRFAYTKREPLGVVGCIGAWNYPIQTCTWKVAPALACGNTVVYKPSPLAPVSATLLGQILHMAGLPAGAYNVVQGDVDTGTALIRNPLVKKVSFTGSVATGKKIMQNCAARNVKPVTLELGGKASLIIFEDADVDSAVSGAMMANFFSQGQVCSNASKVLVQRKLVDEFVSKLREKTTAMRVGDPLDESTKVGASISRQHLEKVKNYIQGAIAAGAKLVCGGSEVPVRGLEDGFYLSPCILTDIRKDMVVYNEEIFGAVLLVIPFDTEDEAVDIANDTTMGLAGGVFTKDLARAYRVIDRLHAGACFVNTFNDVSPFVPFGGYGDSGFGRENGTAVLDHYTQIKSVIVSTATTLPNPF</sequence>
<evidence type="ECO:0000259" key="3">
    <source>
        <dbReference type="Pfam" id="PF00171"/>
    </source>
</evidence>
<dbReference type="CDD" id="cd07090">
    <property type="entry name" value="ALDH_F9_TMBADH"/>
    <property type="match status" value="1"/>
</dbReference>
<keyword evidence="2" id="KW-0560">Oxidoreductase</keyword>
<dbReference type="Gene3D" id="3.40.309.10">
    <property type="entry name" value="Aldehyde Dehydrogenase, Chain A, domain 2"/>
    <property type="match status" value="1"/>
</dbReference>
<evidence type="ECO:0000256" key="1">
    <source>
        <dbReference type="ARBA" id="ARBA00009986"/>
    </source>
</evidence>
<dbReference type="Pfam" id="PF05708">
    <property type="entry name" value="Peptidase_C92"/>
    <property type="match status" value="1"/>
</dbReference>